<evidence type="ECO:0000313" key="2">
    <source>
        <dbReference type="EMBL" id="QRJ64750.1"/>
    </source>
</evidence>
<evidence type="ECO:0008006" key="4">
    <source>
        <dbReference type="Google" id="ProtNLM"/>
    </source>
</evidence>
<dbReference type="SUPFAM" id="SSF53474">
    <property type="entry name" value="alpha/beta-Hydrolases"/>
    <property type="match status" value="1"/>
</dbReference>
<dbReference type="RefSeq" id="WP_203388277.1">
    <property type="nucleotide sequence ID" value="NZ_CP064781.1"/>
</dbReference>
<dbReference type="InterPro" id="IPR029058">
    <property type="entry name" value="AB_hydrolase_fold"/>
</dbReference>
<feature type="transmembrane region" description="Helical" evidence="1">
    <location>
        <begin position="81"/>
        <end position="98"/>
    </location>
</feature>
<dbReference type="KEGG" id="ares:IWH25_05215"/>
<dbReference type="EMBL" id="CP064781">
    <property type="protein sequence ID" value="QRJ64750.1"/>
    <property type="molecule type" value="Genomic_DNA"/>
</dbReference>
<sequence length="215" mass="22621">MNVVRHPAPAAADTLLVLLPGAYMTPQHFVDAGFVAARDAQGAALDLAIAGLDLAEISGGAALPAVRDAIVRPARRDYRRVWLGGISLGGFLALLYAARHADEVDGLCLFAPYPGSRITTGAIAAAGGLAAWTPTPEQRADPEFELWAWLQSDAAKPPVHIDYGRDDRFADGIAQLAAALPQACVGTRPGGHDWPVWAAAWNDFLAAGRPAIAER</sequence>
<evidence type="ECO:0000256" key="1">
    <source>
        <dbReference type="SAM" id="Phobius"/>
    </source>
</evidence>
<keyword evidence="3" id="KW-1185">Reference proteome</keyword>
<dbReference type="Proteomes" id="UP000663444">
    <property type="component" value="Chromosome"/>
</dbReference>
<reference evidence="2" key="1">
    <citation type="submission" date="2020-11" db="EMBL/GenBank/DDBJ databases">
        <title>Azospira restricta DSM 18626 genome sequence.</title>
        <authorList>
            <person name="Moe W.M."/>
        </authorList>
    </citation>
    <scope>NUCLEOTIDE SEQUENCE</scope>
    <source>
        <strain evidence="2">DSM 18626</strain>
    </source>
</reference>
<evidence type="ECO:0000313" key="3">
    <source>
        <dbReference type="Proteomes" id="UP000663444"/>
    </source>
</evidence>
<organism evidence="2 3">
    <name type="scientific">Azospira restricta</name>
    <dbReference type="NCBI Taxonomy" id="404405"/>
    <lineage>
        <taxon>Bacteria</taxon>
        <taxon>Pseudomonadati</taxon>
        <taxon>Pseudomonadota</taxon>
        <taxon>Betaproteobacteria</taxon>
        <taxon>Rhodocyclales</taxon>
        <taxon>Rhodocyclaceae</taxon>
        <taxon>Azospira</taxon>
    </lineage>
</organism>
<accession>A0A974SQR7</accession>
<dbReference type="Gene3D" id="3.40.50.1820">
    <property type="entry name" value="alpha/beta hydrolase"/>
    <property type="match status" value="1"/>
</dbReference>
<protein>
    <recommendedName>
        <fullName evidence="4">Alpha/beta hydrolase</fullName>
    </recommendedName>
</protein>
<name>A0A974SQR7_9RHOO</name>
<keyword evidence="1" id="KW-1133">Transmembrane helix</keyword>
<keyword evidence="1" id="KW-0812">Transmembrane</keyword>
<gene>
    <name evidence="2" type="ORF">IWH25_05215</name>
</gene>
<dbReference type="AlphaFoldDB" id="A0A974SQR7"/>
<proteinExistence type="predicted"/>
<keyword evidence="1" id="KW-0472">Membrane</keyword>